<name>A0A314UDY4_PRUYE</name>
<evidence type="ECO:0000313" key="1">
    <source>
        <dbReference type="EMBL" id="PQM35248.1"/>
    </source>
</evidence>
<sequence length="59" mass="6635">MGVGKLEGSAGNVVYNGKTKDGEDRRWMLAWSNNRLPIIDEEAFMISKQSLLVQVHTEN</sequence>
<accession>A0A314UDY4</accession>
<organism evidence="1 2">
    <name type="scientific">Prunus yedoensis var. nudiflora</name>
    <dbReference type="NCBI Taxonomy" id="2094558"/>
    <lineage>
        <taxon>Eukaryota</taxon>
        <taxon>Viridiplantae</taxon>
        <taxon>Streptophyta</taxon>
        <taxon>Embryophyta</taxon>
        <taxon>Tracheophyta</taxon>
        <taxon>Spermatophyta</taxon>
        <taxon>Magnoliopsida</taxon>
        <taxon>eudicotyledons</taxon>
        <taxon>Gunneridae</taxon>
        <taxon>Pentapetalae</taxon>
        <taxon>rosids</taxon>
        <taxon>fabids</taxon>
        <taxon>Rosales</taxon>
        <taxon>Rosaceae</taxon>
        <taxon>Amygdaloideae</taxon>
        <taxon>Amygdaleae</taxon>
        <taxon>Prunus</taxon>
    </lineage>
</organism>
<evidence type="ECO:0000313" key="2">
    <source>
        <dbReference type="Proteomes" id="UP000250321"/>
    </source>
</evidence>
<dbReference type="Proteomes" id="UP000250321">
    <property type="component" value="Unassembled WGS sequence"/>
</dbReference>
<protein>
    <submittedName>
        <fullName evidence="1">Uncharacterized protein</fullName>
    </submittedName>
</protein>
<dbReference type="AlphaFoldDB" id="A0A314UDY4"/>
<reference evidence="1 2" key="1">
    <citation type="submission" date="2018-02" db="EMBL/GenBank/DDBJ databases">
        <title>Draft genome of wild Prunus yedoensis var. nudiflora.</title>
        <authorList>
            <person name="Baek S."/>
            <person name="Kim J.-H."/>
            <person name="Choi K."/>
            <person name="Kim G.-B."/>
            <person name="Cho A."/>
            <person name="Jang H."/>
            <person name="Shin C.-H."/>
            <person name="Yu H.-J."/>
            <person name="Mun J.-H."/>
        </authorList>
    </citation>
    <scope>NUCLEOTIDE SEQUENCE [LARGE SCALE GENOMIC DNA]</scope>
    <source>
        <strain evidence="2">cv. Jeju island</strain>
        <tissue evidence="1">Leaf</tissue>
    </source>
</reference>
<keyword evidence="2" id="KW-1185">Reference proteome</keyword>
<gene>
    <name evidence="1" type="ORF">Pyn_27906</name>
</gene>
<proteinExistence type="predicted"/>
<comment type="caution">
    <text evidence="1">The sequence shown here is derived from an EMBL/GenBank/DDBJ whole genome shotgun (WGS) entry which is preliminary data.</text>
</comment>
<dbReference type="OrthoDB" id="2617878at2759"/>
<dbReference type="EMBL" id="PJQY01003697">
    <property type="protein sequence ID" value="PQM35248.1"/>
    <property type="molecule type" value="Genomic_DNA"/>
</dbReference>